<dbReference type="OrthoDB" id="10252740at2759"/>
<dbReference type="GO" id="GO:0006417">
    <property type="term" value="P:regulation of translation"/>
    <property type="evidence" value="ECO:0007669"/>
    <property type="project" value="UniProtKB-KW"/>
</dbReference>
<evidence type="ECO:0000313" key="12">
    <source>
        <dbReference type="EMBL" id="ADY05336.1"/>
    </source>
</evidence>
<sequence>MLGGTYFTPPTYLFNSNGNNENNSAILGLAATPNGNQTMNPLGAPGQPPNTSVPAIIGSTQLSSNISSGPSPPQLPTGSNSQYSSSGNGSVYFQPPSRPDQGTDGRTIQLKANHFEIVMPKGFLHHYDITITPEKCPRRVNRDIIQAMVNNMHYQKYFYNQKPVFDGRRNMYTREPLSIGKEKLELEVILPGEGKDRVFKVCLKHVSEVSLFALEEALQGRRQTIPAETVTALDVIMRHLPSMTYTPVGRSFFHNTGDYDNPLGGGREVWFGFHQSVRPSQWKMMLNIDVSATAFYKEQSVINFMFEVLEIDKDLKRPLTDSQRVKFTKEIKGLKVEINHCGPIKRKYRVCNVTRRSAQSQTFPLQSEQGQTIECTVTKYFQDRYGMKLQHPHLPCLQVGQEQKHTYLPLEVCNIVSGQRCIKKLTDMQTSTMIKATARSAPDREKEINNLVRRSNFNADPHLQIFGVSVNTRMADIQGRVIPAPKIQYGGRTKAQATPQQGVWDMRGKQFFSGIEIKVWAIACFAPQRTVREDSLRTFTQQLQKISNDAGMPIVGQPCFCKYATGQDQVEPMFRYLKNSFSGLQLIVVVLPGKTPVYAEVKRVGDIIFGLATQCVQAKNVNKPSPQTLSNLCLKINVKLGGINSILVPSVRPAVFKEPVIFLGADFTHPPAGDKTKPSIAAVVGSMDAHPSRYAATVSVQPHRQETIQDLAAMVKELLIQFYKSTRFKPTRIIYYRDGVSEGQFLNVLNHELKAIREACIKLEMSYQPGITFVVVQKRHHTRLFCSDKKDQMGRSGNIPAGTTVDQIITHPTEFDFYLCSHAGIQGTSRPSHYHVLWDDNRFSADEIQTLTYQLCHTYVRCTRSVSIPAPAYYAHLVAFRARYHLVEKELDSGEGSQKSGNSDERNPTAMMRAVTVHSETLKVMYFA</sequence>
<dbReference type="SMART" id="SM01163">
    <property type="entry name" value="DUF1785"/>
    <property type="match status" value="1"/>
</dbReference>
<keyword evidence="5" id="KW-0694">RNA-binding</keyword>
<dbReference type="PANTHER" id="PTHR22891">
    <property type="entry name" value="EUKARYOTIC TRANSLATION INITIATION FACTOR 2C"/>
    <property type="match status" value="1"/>
</dbReference>
<dbReference type="InterPro" id="IPR045246">
    <property type="entry name" value="Piwi_ago-like"/>
</dbReference>
<evidence type="ECO:0000256" key="5">
    <source>
        <dbReference type="ARBA" id="ARBA00022884"/>
    </source>
</evidence>
<keyword evidence="4" id="KW-0810">Translation regulation</keyword>
<dbReference type="FunFam" id="3.30.420.10:FF:000001">
    <property type="entry name" value="Protein argonaute-2"/>
    <property type="match status" value="1"/>
</dbReference>
<dbReference type="GO" id="GO:0016442">
    <property type="term" value="C:RISC complex"/>
    <property type="evidence" value="ECO:0007669"/>
    <property type="project" value="UniProtKB-ARBA"/>
</dbReference>
<dbReference type="SUPFAM" id="SSF53098">
    <property type="entry name" value="Ribonuclease H-like"/>
    <property type="match status" value="1"/>
</dbReference>
<feature type="domain" description="PAZ" evidence="10">
    <location>
        <begin position="300"/>
        <end position="417"/>
    </location>
</feature>
<accession>F8TJX6</accession>
<feature type="domain" description="Piwi" evidence="11">
    <location>
        <begin position="586"/>
        <end position="887"/>
    </location>
</feature>
<organism evidence="12">
    <name type="scientific">Schmidtea mediterranea</name>
    <name type="common">Freshwater planarian flatworm</name>
    <dbReference type="NCBI Taxonomy" id="79327"/>
    <lineage>
        <taxon>Eukaryota</taxon>
        <taxon>Metazoa</taxon>
        <taxon>Spiralia</taxon>
        <taxon>Lophotrochozoa</taxon>
        <taxon>Platyhelminthes</taxon>
        <taxon>Rhabditophora</taxon>
        <taxon>Seriata</taxon>
        <taxon>Tricladida</taxon>
        <taxon>Continenticola</taxon>
        <taxon>Geoplanoidea</taxon>
        <taxon>Dugesiidae</taxon>
        <taxon>Schmidtea</taxon>
    </lineage>
</organism>
<evidence type="ECO:0000256" key="7">
    <source>
        <dbReference type="ARBA" id="ARBA00023274"/>
    </source>
</evidence>
<dbReference type="InterPro" id="IPR014811">
    <property type="entry name" value="ArgoL1"/>
</dbReference>
<evidence type="ECO:0000256" key="2">
    <source>
        <dbReference type="ARBA" id="ARBA00008201"/>
    </source>
</evidence>
<comment type="subcellular location">
    <subcellularLocation>
        <location evidence="1">Cytoplasm</location>
        <location evidence="1">P-body</location>
    </subcellularLocation>
</comment>
<dbReference type="InterPro" id="IPR036397">
    <property type="entry name" value="RNaseH_sf"/>
</dbReference>
<dbReference type="Pfam" id="PF16486">
    <property type="entry name" value="ArgoN"/>
    <property type="match status" value="1"/>
</dbReference>
<dbReference type="GO" id="GO:0031047">
    <property type="term" value="P:regulatory ncRNA-mediated gene silencing"/>
    <property type="evidence" value="ECO:0007669"/>
    <property type="project" value="UniProtKB-KW"/>
</dbReference>
<dbReference type="Pfam" id="PF08699">
    <property type="entry name" value="ArgoL1"/>
    <property type="match status" value="1"/>
</dbReference>
<dbReference type="GO" id="GO:0003723">
    <property type="term" value="F:RNA binding"/>
    <property type="evidence" value="ECO:0007669"/>
    <property type="project" value="UniProtKB-KW"/>
</dbReference>
<evidence type="ECO:0000256" key="1">
    <source>
        <dbReference type="ARBA" id="ARBA00004201"/>
    </source>
</evidence>
<feature type="compositionally biased region" description="Polar residues" evidence="9">
    <location>
        <begin position="49"/>
        <end position="69"/>
    </location>
</feature>
<evidence type="ECO:0000256" key="4">
    <source>
        <dbReference type="ARBA" id="ARBA00022845"/>
    </source>
</evidence>
<keyword evidence="3" id="KW-0963">Cytoplasm</keyword>
<evidence type="ECO:0000256" key="8">
    <source>
        <dbReference type="ARBA" id="ARBA00070769"/>
    </source>
</evidence>
<dbReference type="InterPro" id="IPR032472">
    <property type="entry name" value="ArgoL2"/>
</dbReference>
<dbReference type="InterPro" id="IPR003165">
    <property type="entry name" value="Piwi"/>
</dbReference>
<dbReference type="SUPFAM" id="SSF101690">
    <property type="entry name" value="PAZ domain"/>
    <property type="match status" value="1"/>
</dbReference>
<dbReference type="Gene3D" id="2.170.260.10">
    <property type="entry name" value="paz domain"/>
    <property type="match status" value="1"/>
</dbReference>
<dbReference type="AlphaFoldDB" id="F8TJX6"/>
<dbReference type="Pfam" id="PF02170">
    <property type="entry name" value="PAZ"/>
    <property type="match status" value="1"/>
</dbReference>
<dbReference type="Pfam" id="PF16487">
    <property type="entry name" value="ArgoMid"/>
    <property type="match status" value="1"/>
</dbReference>
<reference evidence="12" key="1">
    <citation type="submission" date="2011-01" db="EMBL/GenBank/DDBJ databases">
        <title>Argonaute-2 regulates the proliferation of adult stem cells in planarian.</title>
        <authorList>
            <person name="Li Y.-Q."/>
            <person name="Zeng A."/>
            <person name="Han X.-S."/>
            <person name="Wang C."/>
            <person name="Li G."/>
            <person name="Wang J.-Y."/>
            <person name="Qin Y.-W."/>
            <person name="Jing Q."/>
        </authorList>
    </citation>
    <scope>NUCLEOTIDE SEQUENCE</scope>
</reference>
<keyword evidence="6" id="KW-0943">RNA-mediated gene silencing</keyword>
<evidence type="ECO:0000259" key="10">
    <source>
        <dbReference type="PROSITE" id="PS50821"/>
    </source>
</evidence>
<feature type="compositionally biased region" description="Low complexity" evidence="9">
    <location>
        <begin position="78"/>
        <end position="90"/>
    </location>
</feature>
<feature type="region of interest" description="Disordered" evidence="9">
    <location>
        <begin position="25"/>
        <end position="105"/>
    </location>
</feature>
<dbReference type="PROSITE" id="PS50821">
    <property type="entry name" value="PAZ"/>
    <property type="match status" value="1"/>
</dbReference>
<evidence type="ECO:0000256" key="3">
    <source>
        <dbReference type="ARBA" id="ARBA00022490"/>
    </source>
</evidence>
<dbReference type="SMART" id="SM00950">
    <property type="entry name" value="Piwi"/>
    <property type="match status" value="1"/>
</dbReference>
<keyword evidence="7" id="KW-0687">Ribonucleoprotein</keyword>
<dbReference type="Pfam" id="PF16488">
    <property type="entry name" value="ArgoL2"/>
    <property type="match status" value="1"/>
</dbReference>
<dbReference type="InterPro" id="IPR003100">
    <property type="entry name" value="PAZ_dom"/>
</dbReference>
<dbReference type="Gene3D" id="3.40.50.2300">
    <property type="match status" value="1"/>
</dbReference>
<dbReference type="InterPro" id="IPR036085">
    <property type="entry name" value="PAZ_dom_sf"/>
</dbReference>
<dbReference type="CDD" id="cd04657">
    <property type="entry name" value="Piwi_ago-like"/>
    <property type="match status" value="1"/>
</dbReference>
<dbReference type="InterPro" id="IPR032473">
    <property type="entry name" value="Argonaute_Mid_dom"/>
</dbReference>
<proteinExistence type="evidence at transcript level"/>
<evidence type="ECO:0000256" key="6">
    <source>
        <dbReference type="ARBA" id="ARBA00023158"/>
    </source>
</evidence>
<dbReference type="FunFam" id="3.40.50.2300:FF:000005">
    <property type="entry name" value="Protein argonaute-2"/>
    <property type="match status" value="1"/>
</dbReference>
<dbReference type="PROSITE" id="PS50822">
    <property type="entry name" value="PIWI"/>
    <property type="match status" value="1"/>
</dbReference>
<dbReference type="CDD" id="cd02846">
    <property type="entry name" value="PAZ_argonaute_like"/>
    <property type="match status" value="1"/>
</dbReference>
<protein>
    <recommendedName>
        <fullName evidence="8">Protein argonaute-1</fullName>
    </recommendedName>
</protein>
<evidence type="ECO:0000256" key="9">
    <source>
        <dbReference type="SAM" id="MobiDB-lite"/>
    </source>
</evidence>
<dbReference type="InterPro" id="IPR012337">
    <property type="entry name" value="RNaseH-like_sf"/>
</dbReference>
<dbReference type="Gene3D" id="3.30.420.10">
    <property type="entry name" value="Ribonuclease H-like superfamily/Ribonuclease H"/>
    <property type="match status" value="1"/>
</dbReference>
<evidence type="ECO:0000259" key="11">
    <source>
        <dbReference type="PROSITE" id="PS50822"/>
    </source>
</evidence>
<dbReference type="InterPro" id="IPR032474">
    <property type="entry name" value="Argonaute_N"/>
</dbReference>
<dbReference type="GO" id="GO:0000932">
    <property type="term" value="C:P-body"/>
    <property type="evidence" value="ECO:0007669"/>
    <property type="project" value="UniProtKB-SubCell"/>
</dbReference>
<name>F8TJX6_SCHMD</name>
<comment type="similarity">
    <text evidence="2">Belongs to the argonaute family. Ago subfamily.</text>
</comment>
<dbReference type="Pfam" id="PF02171">
    <property type="entry name" value="Piwi"/>
    <property type="match status" value="1"/>
</dbReference>
<dbReference type="FunFam" id="2.170.260.10:FF:000001">
    <property type="entry name" value="Protein argonaute-2"/>
    <property type="match status" value="1"/>
</dbReference>
<dbReference type="SMART" id="SM00949">
    <property type="entry name" value="PAZ"/>
    <property type="match status" value="1"/>
</dbReference>
<dbReference type="EMBL" id="JF263459">
    <property type="protein sequence ID" value="ADY05336.1"/>
    <property type="molecule type" value="mRNA"/>
</dbReference>